<evidence type="ECO:0000256" key="4">
    <source>
        <dbReference type="SAM" id="MobiDB-lite"/>
    </source>
</evidence>
<evidence type="ECO:0000259" key="5">
    <source>
        <dbReference type="Pfam" id="PF04500"/>
    </source>
</evidence>
<reference evidence="6" key="1">
    <citation type="submission" date="2021-12" db="EMBL/GenBank/DDBJ databases">
        <authorList>
            <person name="King R."/>
        </authorList>
    </citation>
    <scope>NUCLEOTIDE SEQUENCE</scope>
</reference>
<organism evidence="6 7">
    <name type="scientific">Chilo suppressalis</name>
    <name type="common">Asiatic rice borer moth</name>
    <dbReference type="NCBI Taxonomy" id="168631"/>
    <lineage>
        <taxon>Eukaryota</taxon>
        <taxon>Metazoa</taxon>
        <taxon>Ecdysozoa</taxon>
        <taxon>Arthropoda</taxon>
        <taxon>Hexapoda</taxon>
        <taxon>Insecta</taxon>
        <taxon>Pterygota</taxon>
        <taxon>Neoptera</taxon>
        <taxon>Endopterygota</taxon>
        <taxon>Lepidoptera</taxon>
        <taxon>Glossata</taxon>
        <taxon>Ditrysia</taxon>
        <taxon>Pyraloidea</taxon>
        <taxon>Crambidae</taxon>
        <taxon>Crambinae</taxon>
        <taxon>Chilo</taxon>
    </lineage>
</organism>
<evidence type="ECO:0000313" key="6">
    <source>
        <dbReference type="EMBL" id="CAH0399075.1"/>
    </source>
</evidence>
<evidence type="ECO:0000256" key="1">
    <source>
        <dbReference type="ARBA" id="ARBA00022723"/>
    </source>
</evidence>
<proteinExistence type="predicted"/>
<feature type="domain" description="FLYWCH-type" evidence="5">
    <location>
        <begin position="45"/>
        <end position="105"/>
    </location>
</feature>
<sequence>MVKKKALTTAERQRRYREKRKKYPEKVAEVKRKDLERYHTQPLQYVTSQRGKRLLLVNGYTFCRHSTYKPPKVRWVCATHSGKGCKAAAYTYNDILVGTKNEHNHRPKIDYPEQLTLEIKLSKQKS</sequence>
<keyword evidence="3" id="KW-0862">Zinc</keyword>
<keyword evidence="1" id="KW-0479">Metal-binding</keyword>
<keyword evidence="7" id="KW-1185">Reference proteome</keyword>
<dbReference type="Gene3D" id="2.20.25.240">
    <property type="match status" value="1"/>
</dbReference>
<evidence type="ECO:0000313" key="7">
    <source>
        <dbReference type="Proteomes" id="UP001153292"/>
    </source>
</evidence>
<feature type="compositionally biased region" description="Basic residues" evidence="4">
    <location>
        <begin position="14"/>
        <end position="23"/>
    </location>
</feature>
<feature type="region of interest" description="Disordered" evidence="4">
    <location>
        <begin position="1"/>
        <end position="25"/>
    </location>
</feature>
<evidence type="ECO:0000256" key="2">
    <source>
        <dbReference type="ARBA" id="ARBA00022771"/>
    </source>
</evidence>
<keyword evidence="2" id="KW-0863">Zinc-finger</keyword>
<dbReference type="Proteomes" id="UP001153292">
    <property type="component" value="Chromosome 13"/>
</dbReference>
<protein>
    <recommendedName>
        <fullName evidence="5">FLYWCH-type domain-containing protein</fullName>
    </recommendedName>
</protein>
<name>A0ABN8AT71_CHISP</name>
<gene>
    <name evidence="6" type="ORF">CHILSU_LOCUS2206</name>
</gene>
<accession>A0ABN8AT71</accession>
<dbReference type="Pfam" id="PF04500">
    <property type="entry name" value="FLYWCH"/>
    <property type="match status" value="1"/>
</dbReference>
<dbReference type="EMBL" id="OU963906">
    <property type="protein sequence ID" value="CAH0399075.1"/>
    <property type="molecule type" value="Genomic_DNA"/>
</dbReference>
<dbReference type="InterPro" id="IPR007588">
    <property type="entry name" value="Znf_FLYWCH"/>
</dbReference>
<evidence type="ECO:0000256" key="3">
    <source>
        <dbReference type="ARBA" id="ARBA00022833"/>
    </source>
</evidence>